<protein>
    <submittedName>
        <fullName evidence="1">Uncharacterized protein</fullName>
    </submittedName>
</protein>
<accession>A0AAG5CX66</accession>
<dbReference type="AlphaFoldDB" id="A0AAG5CX66"/>
<proteinExistence type="predicted"/>
<dbReference type="Proteomes" id="UP000075880">
    <property type="component" value="Unassembled WGS sequence"/>
</dbReference>
<name>A0AAG5CX66_ANOAO</name>
<dbReference type="EnsemblMetazoa" id="ENSAATROPT003657">
    <property type="protein sequence ID" value="ENSAATROPP003512"/>
    <property type="gene ID" value="ENSAATROPG002894"/>
</dbReference>
<evidence type="ECO:0000313" key="1">
    <source>
        <dbReference type="EnsemblMetazoa" id="ENSAATROPP003512"/>
    </source>
</evidence>
<organism evidence="1 2">
    <name type="scientific">Anopheles atroparvus</name>
    <name type="common">European mosquito</name>
    <dbReference type="NCBI Taxonomy" id="41427"/>
    <lineage>
        <taxon>Eukaryota</taxon>
        <taxon>Metazoa</taxon>
        <taxon>Ecdysozoa</taxon>
        <taxon>Arthropoda</taxon>
        <taxon>Hexapoda</taxon>
        <taxon>Insecta</taxon>
        <taxon>Pterygota</taxon>
        <taxon>Neoptera</taxon>
        <taxon>Endopterygota</taxon>
        <taxon>Diptera</taxon>
        <taxon>Nematocera</taxon>
        <taxon>Culicoidea</taxon>
        <taxon>Culicidae</taxon>
        <taxon>Anophelinae</taxon>
        <taxon>Anopheles</taxon>
    </lineage>
</organism>
<sequence length="33" mass="3875">MIVVWEVCSIHFPVSDGPLRGKLTKWKRKFGKM</sequence>
<evidence type="ECO:0000313" key="2">
    <source>
        <dbReference type="Proteomes" id="UP000075880"/>
    </source>
</evidence>
<keyword evidence="2" id="KW-1185">Reference proteome</keyword>
<reference evidence="1" key="1">
    <citation type="submission" date="2024-04" db="UniProtKB">
        <authorList>
            <consortium name="EnsemblMetazoa"/>
        </authorList>
    </citation>
    <scope>IDENTIFICATION</scope>
    <source>
        <strain evidence="1">EBRO</strain>
    </source>
</reference>